<evidence type="ECO:0000256" key="3">
    <source>
        <dbReference type="ARBA" id="ARBA00022853"/>
    </source>
</evidence>
<dbReference type="Pfam" id="PF00378">
    <property type="entry name" value="ECH_1"/>
    <property type="match status" value="1"/>
</dbReference>
<dbReference type="PANTHER" id="PTHR43684">
    <property type="match status" value="1"/>
</dbReference>
<dbReference type="SUPFAM" id="SSF52096">
    <property type="entry name" value="ClpP/crotonase"/>
    <property type="match status" value="1"/>
</dbReference>
<proteinExistence type="predicted"/>
<evidence type="ECO:0000256" key="4">
    <source>
        <dbReference type="ARBA" id="ARBA00023242"/>
    </source>
</evidence>
<feature type="compositionally biased region" description="Low complexity" evidence="5">
    <location>
        <begin position="248"/>
        <end position="259"/>
    </location>
</feature>
<dbReference type="InterPro" id="IPR029045">
    <property type="entry name" value="ClpP/crotonase-like_dom_sf"/>
</dbReference>
<evidence type="ECO:0000256" key="5">
    <source>
        <dbReference type="SAM" id="MobiDB-lite"/>
    </source>
</evidence>
<name>A0A0X3NP69_SCHSO</name>
<dbReference type="InterPro" id="IPR048589">
    <property type="entry name" value="SAMD1-like_WH"/>
</dbReference>
<dbReference type="GO" id="GO:0005634">
    <property type="term" value="C:nucleus"/>
    <property type="evidence" value="ECO:0007669"/>
    <property type="project" value="UniProtKB-SubCell"/>
</dbReference>
<sequence>MRVKSEDGGPGSNGSAADGPIPSSAASSCSSADLPPQKRPKTVEDECEPKTSKRKSVTIMLKTLPTQEFHNTTSTHKVRSEVPPLAPKNQTTEKKKVSSSGGGGGGGSNSSHSGAQQTAAKSSKPVTTANQKVLNVIDKLRDNRRRPKEEVVIDVAKKLHDLTPDATRAALHALVREGHLCSINCSSGISYRYPVSTVARGDLPRHVNITNKIKARYAKQPSARSRSHIGSRKNPNSSGGGKSRDRPVSSSTGGTTSKATPPPRNSQDLSGESANIDFVTLKSLLGLVSSLNASKAPRSSISPPDDPSTLVEKIRHLMPPHALKACETSRPGVSVYVLPPPAPINLEAVESSLKNLPHRRSGTLGSVAGSVNGDCSGEQTPPEREIFNPSKPNSRPSSNLRSSVFRPDVDSSILINRHPEKGFTELVLRSPGSPVQNSFTLKVLMELTKALHHATEDSISLVMLCGLGHVFSSGIDLSAFTLGLSLTNGPPEVPASIPFVSAESAELVASQFSDALREFLLTVSNFPKLLVAGVNGPALGLGVAMLPLFDLVYASDCATFHLPYAQLGQTAEGGASFTLPNLVGLPLANDLLLASRKLSAREALQRGLVSDVLFPKNFRQELLLRCERLAFSSPVATETNKCLIRMQYRERVEFVIDTECRKLAEIWKTPSFRWNAANFLRHRMDDFV</sequence>
<dbReference type="PROSITE" id="PS52014">
    <property type="entry name" value="SAMD1_WH"/>
    <property type="match status" value="1"/>
</dbReference>
<gene>
    <name evidence="7" type="ORF">TR113508</name>
</gene>
<feature type="compositionally biased region" description="Basic and acidic residues" evidence="5">
    <location>
        <begin position="41"/>
        <end position="51"/>
    </location>
</feature>
<dbReference type="InterPro" id="IPR001753">
    <property type="entry name" value="Enoyl-CoA_hydra/iso"/>
</dbReference>
<feature type="region of interest" description="Disordered" evidence="5">
    <location>
        <begin position="1"/>
        <end position="127"/>
    </location>
</feature>
<dbReference type="Gene3D" id="3.90.226.10">
    <property type="entry name" value="2-enoyl-CoA Hydratase, Chain A, domain 1"/>
    <property type="match status" value="1"/>
</dbReference>
<evidence type="ECO:0000259" key="6">
    <source>
        <dbReference type="PROSITE" id="PS52014"/>
    </source>
</evidence>
<keyword evidence="2" id="KW-0597">Phosphoprotein</keyword>
<feature type="compositionally biased region" description="Polar residues" evidence="5">
    <location>
        <begin position="115"/>
        <end position="127"/>
    </location>
</feature>
<feature type="compositionally biased region" description="Low complexity" evidence="5">
    <location>
        <begin position="388"/>
        <end position="403"/>
    </location>
</feature>
<reference evidence="7" key="1">
    <citation type="submission" date="2016-01" db="EMBL/GenBank/DDBJ databases">
        <title>Reference transcriptome for the parasite Schistocephalus solidus: insights into the molecular evolution of parasitism.</title>
        <authorList>
            <person name="Hebert F.O."/>
            <person name="Grambauer S."/>
            <person name="Barber I."/>
            <person name="Landry C.R."/>
            <person name="Aubin-Horth N."/>
        </authorList>
    </citation>
    <scope>NUCLEOTIDE SEQUENCE</scope>
</reference>
<protein>
    <recommendedName>
        <fullName evidence="6">SAMD1-like winged helix (WH) domain-containing protein</fullName>
    </recommendedName>
</protein>
<evidence type="ECO:0000256" key="2">
    <source>
        <dbReference type="ARBA" id="ARBA00022553"/>
    </source>
</evidence>
<feature type="compositionally biased region" description="Low complexity" evidence="5">
    <location>
        <begin position="23"/>
        <end position="32"/>
    </location>
</feature>
<dbReference type="PROSITE" id="PS51257">
    <property type="entry name" value="PROKAR_LIPOPROTEIN"/>
    <property type="match status" value="1"/>
</dbReference>
<evidence type="ECO:0000256" key="1">
    <source>
        <dbReference type="ARBA" id="ARBA00004123"/>
    </source>
</evidence>
<feature type="compositionally biased region" description="Polar residues" evidence="5">
    <location>
        <begin position="64"/>
        <end position="75"/>
    </location>
</feature>
<feature type="region of interest" description="Disordered" evidence="5">
    <location>
        <begin position="216"/>
        <end position="271"/>
    </location>
</feature>
<dbReference type="Pfam" id="PF21524">
    <property type="entry name" value="SAMD1_WH"/>
    <property type="match status" value="1"/>
</dbReference>
<dbReference type="CDD" id="cd06558">
    <property type="entry name" value="crotonase-like"/>
    <property type="match status" value="1"/>
</dbReference>
<keyword evidence="3" id="KW-0156">Chromatin regulator</keyword>
<keyword evidence="4" id="KW-0539">Nucleus</keyword>
<dbReference type="EMBL" id="GEEE01021586">
    <property type="protein sequence ID" value="JAP41639.1"/>
    <property type="molecule type" value="Transcribed_RNA"/>
</dbReference>
<dbReference type="InterPro" id="IPR051053">
    <property type="entry name" value="ECH/Chromodomain_protein"/>
</dbReference>
<organism evidence="7">
    <name type="scientific">Schistocephalus solidus</name>
    <name type="common">Tapeworm</name>
    <dbReference type="NCBI Taxonomy" id="70667"/>
    <lineage>
        <taxon>Eukaryota</taxon>
        <taxon>Metazoa</taxon>
        <taxon>Spiralia</taxon>
        <taxon>Lophotrochozoa</taxon>
        <taxon>Platyhelminthes</taxon>
        <taxon>Cestoda</taxon>
        <taxon>Eucestoda</taxon>
        <taxon>Diphyllobothriidea</taxon>
        <taxon>Diphyllobothriidae</taxon>
        <taxon>Schistocephalus</taxon>
    </lineage>
</organism>
<dbReference type="PANTHER" id="PTHR43684:SF11">
    <property type="entry name" value="CHROMO DOMAIN-CONTAINING PROTEIN"/>
    <property type="match status" value="1"/>
</dbReference>
<accession>A0A0X3NP69</accession>
<feature type="domain" description="SAMD1-like winged helix (WH)" evidence="6">
    <location>
        <begin position="121"/>
        <end position="197"/>
    </location>
</feature>
<comment type="subcellular location">
    <subcellularLocation>
        <location evidence="1">Nucleus</location>
    </subcellularLocation>
</comment>
<evidence type="ECO:0000313" key="7">
    <source>
        <dbReference type="EMBL" id="JAP41639.1"/>
    </source>
</evidence>
<dbReference type="GO" id="GO:0003677">
    <property type="term" value="F:DNA binding"/>
    <property type="evidence" value="ECO:0007669"/>
    <property type="project" value="InterPro"/>
</dbReference>
<feature type="region of interest" description="Disordered" evidence="5">
    <location>
        <begin position="364"/>
        <end position="404"/>
    </location>
</feature>
<dbReference type="GO" id="GO:0006325">
    <property type="term" value="P:chromatin organization"/>
    <property type="evidence" value="ECO:0007669"/>
    <property type="project" value="UniProtKB-KW"/>
</dbReference>
<dbReference type="AlphaFoldDB" id="A0A0X3NP69"/>